<dbReference type="Proteomes" id="UP000531561">
    <property type="component" value="Unassembled WGS sequence"/>
</dbReference>
<feature type="region of interest" description="Disordered" evidence="1">
    <location>
        <begin position="1"/>
        <end position="27"/>
    </location>
</feature>
<dbReference type="GeneID" id="59265020"/>
<keyword evidence="3" id="KW-1185">Reference proteome</keyword>
<sequence length="130" mass="14456">MGIPEARLPTISPFPSRSYRLDSSKQTERSIVHPYQLISTTGLTKGKKLDRGQNGRVLPTQRINAQPKKRSNSGRDTIIAARSLTISKHKYAAVAEFAKVAVQEHQDFITQVISTDVGRCQGRQISIIKL</sequence>
<organism evidence="2 3">
    <name type="scientific">Botrytis fragariae</name>
    <dbReference type="NCBI Taxonomy" id="1964551"/>
    <lineage>
        <taxon>Eukaryota</taxon>
        <taxon>Fungi</taxon>
        <taxon>Dikarya</taxon>
        <taxon>Ascomycota</taxon>
        <taxon>Pezizomycotina</taxon>
        <taxon>Leotiomycetes</taxon>
        <taxon>Helotiales</taxon>
        <taxon>Sclerotiniaceae</taxon>
        <taxon>Botrytis</taxon>
    </lineage>
</organism>
<reference evidence="2 3" key="1">
    <citation type="journal article" date="2020" name="Phytopathology">
        <title>A high-quality genome resource of Botrytis fragariae, a new and rapidly spreading fungal pathogen causing strawberry gray mold in the U.S.A.</title>
        <authorList>
            <person name="Wu Y."/>
            <person name="Saski C.A."/>
            <person name="Schnabel G."/>
            <person name="Xiao S."/>
            <person name="Hu M."/>
        </authorList>
    </citation>
    <scope>NUCLEOTIDE SEQUENCE [LARGE SCALE GENOMIC DNA]</scope>
    <source>
        <strain evidence="2 3">BVB16</strain>
    </source>
</reference>
<dbReference type="OrthoDB" id="10278034at2759"/>
<evidence type="ECO:0000313" key="3">
    <source>
        <dbReference type="Proteomes" id="UP000531561"/>
    </source>
</evidence>
<evidence type="ECO:0000256" key="1">
    <source>
        <dbReference type="SAM" id="MobiDB-lite"/>
    </source>
</evidence>
<accession>A0A8H6ALV7</accession>
<name>A0A8H6ALV7_9HELO</name>
<gene>
    <name evidence="2" type="ORF">Bfra_010999</name>
</gene>
<proteinExistence type="predicted"/>
<evidence type="ECO:0000313" key="2">
    <source>
        <dbReference type="EMBL" id="KAF5869799.1"/>
    </source>
</evidence>
<dbReference type="RefSeq" id="XP_037188747.1">
    <property type="nucleotide sequence ID" value="XM_037341328.1"/>
</dbReference>
<dbReference type="EMBL" id="JABFCT010000016">
    <property type="protein sequence ID" value="KAF5869799.1"/>
    <property type="molecule type" value="Genomic_DNA"/>
</dbReference>
<protein>
    <submittedName>
        <fullName evidence="2">Uncharacterized protein</fullName>
    </submittedName>
</protein>
<dbReference type="AlphaFoldDB" id="A0A8H6ALV7"/>
<comment type="caution">
    <text evidence="2">The sequence shown here is derived from an EMBL/GenBank/DDBJ whole genome shotgun (WGS) entry which is preliminary data.</text>
</comment>